<dbReference type="Gene3D" id="1.10.10.10">
    <property type="entry name" value="Winged helix-like DNA-binding domain superfamily/Winged helix DNA-binding domain"/>
    <property type="match status" value="1"/>
</dbReference>
<dbReference type="SUPFAM" id="SSF88659">
    <property type="entry name" value="Sigma3 and sigma4 domains of RNA polymerase sigma factors"/>
    <property type="match status" value="1"/>
</dbReference>
<dbReference type="AlphaFoldDB" id="A0A1M5ZM85"/>
<dbReference type="Pfam" id="PF04542">
    <property type="entry name" value="Sigma70_r2"/>
    <property type="match status" value="1"/>
</dbReference>
<organism evidence="7 8">
    <name type="scientific">Pollutimonas bauzanensis</name>
    <dbReference type="NCBI Taxonomy" id="658167"/>
    <lineage>
        <taxon>Bacteria</taxon>
        <taxon>Pseudomonadati</taxon>
        <taxon>Pseudomonadota</taxon>
        <taxon>Betaproteobacteria</taxon>
        <taxon>Burkholderiales</taxon>
        <taxon>Alcaligenaceae</taxon>
        <taxon>Pollutimonas</taxon>
    </lineage>
</organism>
<dbReference type="STRING" id="658167.SAMN04488135_11611"/>
<keyword evidence="3" id="KW-0731">Sigma factor</keyword>
<dbReference type="EMBL" id="FQXE01000016">
    <property type="protein sequence ID" value="SHI25249.1"/>
    <property type="molecule type" value="Genomic_DNA"/>
</dbReference>
<keyword evidence="2" id="KW-0805">Transcription regulation</keyword>
<dbReference type="SUPFAM" id="SSF88946">
    <property type="entry name" value="Sigma2 domain of RNA polymerase sigma factors"/>
    <property type="match status" value="1"/>
</dbReference>
<evidence type="ECO:0000256" key="3">
    <source>
        <dbReference type="ARBA" id="ARBA00023082"/>
    </source>
</evidence>
<feature type="domain" description="RNA polymerase sigma factor 70 region 4 type 2" evidence="6">
    <location>
        <begin position="112"/>
        <end position="152"/>
    </location>
</feature>
<evidence type="ECO:0000313" key="7">
    <source>
        <dbReference type="EMBL" id="SHI25249.1"/>
    </source>
</evidence>
<sequence length="153" mass="17377">MRTARREQALVRVAPFFVEHYEVLKYQLTYRLGSSDMASDALHETYIKLSGPDARPPVRSPKSFLLRMATNLAIDRIRSDSRLLSSGDIDELLMPQQVADPSNALDARKDLEALAHIMDQMPARRRQLLFAARVEGVPQRELASRYGISLRLV</sequence>
<dbReference type="GO" id="GO:0003677">
    <property type="term" value="F:DNA binding"/>
    <property type="evidence" value="ECO:0007669"/>
    <property type="project" value="InterPro"/>
</dbReference>
<dbReference type="InterPro" id="IPR014284">
    <property type="entry name" value="RNA_pol_sigma-70_dom"/>
</dbReference>
<dbReference type="InterPro" id="IPR013325">
    <property type="entry name" value="RNA_pol_sigma_r2"/>
</dbReference>
<dbReference type="InterPro" id="IPR013249">
    <property type="entry name" value="RNA_pol_sigma70_r4_t2"/>
</dbReference>
<evidence type="ECO:0000313" key="8">
    <source>
        <dbReference type="Proteomes" id="UP000184226"/>
    </source>
</evidence>
<evidence type="ECO:0000259" key="6">
    <source>
        <dbReference type="Pfam" id="PF08281"/>
    </source>
</evidence>
<keyword evidence="8" id="KW-1185">Reference proteome</keyword>
<dbReference type="Pfam" id="PF08281">
    <property type="entry name" value="Sigma70_r4_2"/>
    <property type="match status" value="1"/>
</dbReference>
<evidence type="ECO:0000256" key="1">
    <source>
        <dbReference type="ARBA" id="ARBA00010641"/>
    </source>
</evidence>
<dbReference type="Proteomes" id="UP000184226">
    <property type="component" value="Unassembled WGS sequence"/>
</dbReference>
<proteinExistence type="inferred from homology"/>
<dbReference type="NCBIfam" id="TIGR02937">
    <property type="entry name" value="sigma70-ECF"/>
    <property type="match status" value="1"/>
</dbReference>
<dbReference type="InterPro" id="IPR007627">
    <property type="entry name" value="RNA_pol_sigma70_r2"/>
</dbReference>
<comment type="similarity">
    <text evidence="1">Belongs to the sigma-70 factor family. ECF subfamily.</text>
</comment>
<dbReference type="InterPro" id="IPR013324">
    <property type="entry name" value="RNA_pol_sigma_r3/r4-like"/>
</dbReference>
<evidence type="ECO:0000259" key="5">
    <source>
        <dbReference type="Pfam" id="PF04542"/>
    </source>
</evidence>
<reference evidence="7 8" key="1">
    <citation type="submission" date="2016-11" db="EMBL/GenBank/DDBJ databases">
        <authorList>
            <person name="Jaros S."/>
            <person name="Januszkiewicz K."/>
            <person name="Wedrychowicz H."/>
        </authorList>
    </citation>
    <scope>NUCLEOTIDE SEQUENCE [LARGE SCALE GENOMIC DNA]</scope>
    <source>
        <strain evidence="7 8">CGMCC 1.10190</strain>
    </source>
</reference>
<feature type="domain" description="RNA polymerase sigma-70 region 2" evidence="5">
    <location>
        <begin position="18"/>
        <end position="82"/>
    </location>
</feature>
<dbReference type="GO" id="GO:0006352">
    <property type="term" value="P:DNA-templated transcription initiation"/>
    <property type="evidence" value="ECO:0007669"/>
    <property type="project" value="InterPro"/>
</dbReference>
<dbReference type="InterPro" id="IPR036388">
    <property type="entry name" value="WH-like_DNA-bd_sf"/>
</dbReference>
<evidence type="ECO:0000256" key="2">
    <source>
        <dbReference type="ARBA" id="ARBA00023015"/>
    </source>
</evidence>
<dbReference type="Gene3D" id="1.10.1740.10">
    <property type="match status" value="1"/>
</dbReference>
<dbReference type="PANTHER" id="PTHR43133">
    <property type="entry name" value="RNA POLYMERASE ECF-TYPE SIGMA FACTO"/>
    <property type="match status" value="1"/>
</dbReference>
<gene>
    <name evidence="7" type="ORF">SAMN04488135_11611</name>
</gene>
<dbReference type="InterPro" id="IPR039425">
    <property type="entry name" value="RNA_pol_sigma-70-like"/>
</dbReference>
<name>A0A1M5ZM85_9BURK</name>
<dbReference type="PANTHER" id="PTHR43133:SF63">
    <property type="entry name" value="RNA POLYMERASE SIGMA FACTOR FECI-RELATED"/>
    <property type="match status" value="1"/>
</dbReference>
<accession>A0A1M5ZM85</accession>
<dbReference type="OrthoDB" id="8589148at2"/>
<keyword evidence="4" id="KW-0804">Transcription</keyword>
<evidence type="ECO:0000256" key="4">
    <source>
        <dbReference type="ARBA" id="ARBA00023163"/>
    </source>
</evidence>
<dbReference type="GO" id="GO:0016987">
    <property type="term" value="F:sigma factor activity"/>
    <property type="evidence" value="ECO:0007669"/>
    <property type="project" value="UniProtKB-KW"/>
</dbReference>
<protein>
    <submittedName>
        <fullName evidence="7">RNA polymerase sigma-70 factor, ECF subfamily</fullName>
    </submittedName>
</protein>